<keyword evidence="1" id="KW-0732">Signal</keyword>
<gene>
    <name evidence="4" type="ORF">CGZ93_12825</name>
</gene>
<dbReference type="PANTHER" id="PTHR42915">
    <property type="entry name" value="HYPOTHETICAL 460 KDA PROTEIN IN FEUA-SIGW INTERGENIC REGION [PRECURSOR]"/>
    <property type="match status" value="1"/>
</dbReference>
<dbReference type="AlphaFoldDB" id="A0A255GUA4"/>
<dbReference type="Gene3D" id="3.90.1150.140">
    <property type="match status" value="1"/>
</dbReference>
<protein>
    <recommendedName>
        <fullName evidence="6">DUF1343 domain-containing protein</fullName>
    </recommendedName>
</protein>
<dbReference type="RefSeq" id="WP_094364561.1">
    <property type="nucleotide sequence ID" value="NZ_NMVQ01000034.1"/>
</dbReference>
<dbReference type="InterPro" id="IPR048503">
    <property type="entry name" value="NamZ_C"/>
</dbReference>
<proteinExistence type="predicted"/>
<name>A0A255GUA4_9ACTN</name>
<evidence type="ECO:0000313" key="5">
    <source>
        <dbReference type="Proteomes" id="UP000216311"/>
    </source>
</evidence>
<evidence type="ECO:0008006" key="6">
    <source>
        <dbReference type="Google" id="ProtNLM"/>
    </source>
</evidence>
<evidence type="ECO:0000259" key="2">
    <source>
        <dbReference type="Pfam" id="PF07075"/>
    </source>
</evidence>
<dbReference type="Gene3D" id="3.40.50.12170">
    <property type="entry name" value="Uncharacterised protein PF07075, DUF1343"/>
    <property type="match status" value="1"/>
</dbReference>
<dbReference type="OrthoDB" id="9801061at2"/>
<dbReference type="InterPro" id="IPR048502">
    <property type="entry name" value="NamZ_N"/>
</dbReference>
<dbReference type="GO" id="GO:0033922">
    <property type="term" value="F:peptidoglycan beta-N-acetylmuramidase activity"/>
    <property type="evidence" value="ECO:0007669"/>
    <property type="project" value="InterPro"/>
</dbReference>
<accession>A0A255GUA4</accession>
<sequence>MPLNRRHLLAAAGVTAAAYPITQAANAFAAPVDKKPKIPKAKVTTAAQLQAEAGWAALKGQKVGVVTNPTGVLANLTSIVDDMHAQGVNIVGVFGPEHGFRGTAQAGSSEGTSTDPRTGLTVYDTYGANRAKVAGFFAQAGVETVVFDIQDVGARFYTYIWTMYTTMLAAIDTNARFVVLDRPNPVGGRANGPMMTDGNTSGVGAEKIIQQHGMTVGELARMFNERYLPLDADGKRLRELQVIEMKGWKRDMLFADTGLHWVMPSPNMPTSDTALLYPGTAWFEATNLSEGRGTTRPFEIIGAPYVDHRWAQRLNERDLPGVLFRETYFNPTFSKNQGKVCGGVQVHLTDPHSLDAIRTATEMIVALKALYPGFAWRVGDTYAGRWMDLLSGSPRFREQVDSGADAATIIGSWQGELAQWNADRAPFLIY</sequence>
<evidence type="ECO:0000313" key="4">
    <source>
        <dbReference type="EMBL" id="OYO19265.1"/>
    </source>
</evidence>
<organism evidence="4 5">
    <name type="scientific">Enemella dayhoffiae</name>
    <dbReference type="NCBI Taxonomy" id="2016507"/>
    <lineage>
        <taxon>Bacteria</taxon>
        <taxon>Bacillati</taxon>
        <taxon>Actinomycetota</taxon>
        <taxon>Actinomycetes</taxon>
        <taxon>Propionibacteriales</taxon>
        <taxon>Propionibacteriaceae</taxon>
        <taxon>Enemella</taxon>
    </lineage>
</organism>
<reference evidence="4 5" key="1">
    <citation type="submission" date="2017-07" db="EMBL/GenBank/DDBJ databases">
        <title>Draft whole genome sequences of clinical Proprionibacteriaceae strains.</title>
        <authorList>
            <person name="Bernier A.-M."/>
            <person name="Bernard K."/>
            <person name="Domingo M.-C."/>
        </authorList>
    </citation>
    <scope>NUCLEOTIDE SEQUENCE [LARGE SCALE GENOMIC DNA]</scope>
    <source>
        <strain evidence="4 5">NML 130396</strain>
    </source>
</reference>
<evidence type="ECO:0000256" key="1">
    <source>
        <dbReference type="SAM" id="SignalP"/>
    </source>
</evidence>
<dbReference type="Pfam" id="PF20732">
    <property type="entry name" value="NamZ_C"/>
    <property type="match status" value="1"/>
</dbReference>
<feature type="chain" id="PRO_5013213935" description="DUF1343 domain-containing protein" evidence="1">
    <location>
        <begin position="30"/>
        <end position="430"/>
    </location>
</feature>
<evidence type="ECO:0000259" key="3">
    <source>
        <dbReference type="Pfam" id="PF20732"/>
    </source>
</evidence>
<dbReference type="EMBL" id="NMVQ01000034">
    <property type="protein sequence ID" value="OYO19265.1"/>
    <property type="molecule type" value="Genomic_DNA"/>
</dbReference>
<feature type="domain" description="Peptidoglycan beta-N-acetylmuramidase NamZ N-terminal" evidence="2">
    <location>
        <begin position="63"/>
        <end position="271"/>
    </location>
</feature>
<dbReference type="Proteomes" id="UP000216311">
    <property type="component" value="Unassembled WGS sequence"/>
</dbReference>
<dbReference type="PANTHER" id="PTHR42915:SF1">
    <property type="entry name" value="PEPTIDOGLYCAN BETA-N-ACETYLMURAMIDASE NAMZ"/>
    <property type="match status" value="1"/>
</dbReference>
<feature type="signal peptide" evidence="1">
    <location>
        <begin position="1"/>
        <end position="29"/>
    </location>
</feature>
<dbReference type="InterPro" id="IPR008302">
    <property type="entry name" value="NamZ"/>
</dbReference>
<dbReference type="PROSITE" id="PS51318">
    <property type="entry name" value="TAT"/>
    <property type="match status" value="1"/>
</dbReference>
<feature type="domain" description="Peptidoglycan beta-N-acetylmuramidase NamZ C-terminal" evidence="3">
    <location>
        <begin position="275"/>
        <end position="430"/>
    </location>
</feature>
<keyword evidence="5" id="KW-1185">Reference proteome</keyword>
<dbReference type="InterPro" id="IPR006311">
    <property type="entry name" value="TAT_signal"/>
</dbReference>
<dbReference type="Pfam" id="PF07075">
    <property type="entry name" value="NamZ_N"/>
    <property type="match status" value="1"/>
</dbReference>
<dbReference type="PIRSF" id="PIRSF016719">
    <property type="entry name" value="UCP016719"/>
    <property type="match status" value="1"/>
</dbReference>
<comment type="caution">
    <text evidence="4">The sequence shown here is derived from an EMBL/GenBank/DDBJ whole genome shotgun (WGS) entry which is preliminary data.</text>
</comment>